<sequence length="742" mass="78622">MVQFYTTATRRWISTFCASLFALSQASGQGTTPPIYSNSGNAGATPIIDCNTILNITTCFGSVSNPGYATDADFTTAATMHVPLSVLVTKTLKLRMDMDGLVPAGHRAGIMVERDGGLLNLLGVNAASLIRIRTYLSSNGGSSQLQETKTVDANLAAVLLGSSTGPTPLEFTAALPFDQIEIEAASLVSLGYKLKVYYAYGIGSNQITTAKGYVSRFATPAVANYSTQAVDNGITVCVNSNVNNPVNAVDTDLTNYATMGALLDLSCPTTLQTQLEGTAPAGYYAGFVLGSGGLLDASVLSGLRLTTYLGNTVQETGTGAGLLSLSVLPGGKYHIRMATTKPFDRVEIRRVSLLGVLDNLRVYYGFGLEPRVFRDQAARISSFAAPTNRHQVNGSLLCANCGISNPELAADEDLTNNYASYNATLAVGGNTRLKLQLNGPAKAGNRAGVVLGLGTGLVDAQLLSRIQVRTYTGVANGTGTDGSQLVETIADPSLVTLELLANGKQELSFRTTRDFDWVEVVLTNGIAALADTRIYYAFAEDTPSGFPSSITPPVTSPVTLTAFRAVSSDGAIDVSWQTSAEANSSHFIVERSLSASGNFQDLGRVNAAGNSTTTRQYLFRDYDGISLNAPNLYYRLRQVDLNGQETYSNVISVSLRPPVVVFELYPNPASSTEQVRMKVPGQVGAKYQVAVYNQLGKEVSRQTVSGARASMSAGSLAPGLYQVNLLDKAGQRIGTQRLVVQQ</sequence>
<gene>
    <name evidence="3" type="ORF">EI293_03720</name>
</gene>
<comment type="caution">
    <text evidence="3">The sequence shown here is derived from an EMBL/GenBank/DDBJ whole genome shotgun (WGS) entry which is preliminary data.</text>
</comment>
<dbReference type="InterPro" id="IPR026444">
    <property type="entry name" value="Secre_tail"/>
</dbReference>
<evidence type="ECO:0000313" key="3">
    <source>
        <dbReference type="EMBL" id="RSK46287.1"/>
    </source>
</evidence>
<dbReference type="NCBIfam" id="TIGR04183">
    <property type="entry name" value="Por_Secre_tail"/>
    <property type="match status" value="1"/>
</dbReference>
<name>A0A3R9PUG5_9BACT</name>
<keyword evidence="4" id="KW-1185">Reference proteome</keyword>
<dbReference type="AlphaFoldDB" id="A0A3R9PUG5"/>
<feature type="chain" id="PRO_5018624703" evidence="1">
    <location>
        <begin position="29"/>
        <end position="742"/>
    </location>
</feature>
<dbReference type="Pfam" id="PF18962">
    <property type="entry name" value="Por_Secre_tail"/>
    <property type="match status" value="1"/>
</dbReference>
<feature type="domain" description="Secretion system C-terminal sorting" evidence="2">
    <location>
        <begin position="664"/>
        <end position="733"/>
    </location>
</feature>
<dbReference type="OrthoDB" id="2582440at2"/>
<proteinExistence type="predicted"/>
<dbReference type="EMBL" id="RWIU01000001">
    <property type="protein sequence ID" value="RSK46287.1"/>
    <property type="molecule type" value="Genomic_DNA"/>
</dbReference>
<dbReference type="InterPro" id="IPR013783">
    <property type="entry name" value="Ig-like_fold"/>
</dbReference>
<accession>A0A3R9PUG5</accession>
<keyword evidence="1" id="KW-0732">Signal</keyword>
<organism evidence="3 4">
    <name type="scientific">Hymenobacter perfusus</name>
    <dbReference type="NCBI Taxonomy" id="1236770"/>
    <lineage>
        <taxon>Bacteria</taxon>
        <taxon>Pseudomonadati</taxon>
        <taxon>Bacteroidota</taxon>
        <taxon>Cytophagia</taxon>
        <taxon>Cytophagales</taxon>
        <taxon>Hymenobacteraceae</taxon>
        <taxon>Hymenobacter</taxon>
    </lineage>
</organism>
<feature type="signal peptide" evidence="1">
    <location>
        <begin position="1"/>
        <end position="28"/>
    </location>
</feature>
<evidence type="ECO:0000313" key="4">
    <source>
        <dbReference type="Proteomes" id="UP000270291"/>
    </source>
</evidence>
<dbReference type="RefSeq" id="WP_125435794.1">
    <property type="nucleotide sequence ID" value="NZ_RWIU01000001.1"/>
</dbReference>
<evidence type="ECO:0000259" key="2">
    <source>
        <dbReference type="Pfam" id="PF18962"/>
    </source>
</evidence>
<dbReference type="Proteomes" id="UP000270291">
    <property type="component" value="Unassembled WGS sequence"/>
</dbReference>
<evidence type="ECO:0000256" key="1">
    <source>
        <dbReference type="SAM" id="SignalP"/>
    </source>
</evidence>
<reference evidence="3 4" key="1">
    <citation type="submission" date="2018-12" db="EMBL/GenBank/DDBJ databases">
        <authorList>
            <person name="Feng G."/>
            <person name="Zhu H."/>
        </authorList>
    </citation>
    <scope>NUCLEOTIDE SEQUENCE [LARGE SCALE GENOMIC DNA]</scope>
    <source>
        <strain evidence="3 4">LMG 26000</strain>
    </source>
</reference>
<dbReference type="Gene3D" id="2.60.40.10">
    <property type="entry name" value="Immunoglobulins"/>
    <property type="match status" value="1"/>
</dbReference>
<protein>
    <submittedName>
        <fullName evidence="3">T9SS C-terminal target domain-containing protein</fullName>
    </submittedName>
</protein>